<dbReference type="FunFam" id="1.25.40.10:FF:000280">
    <property type="entry name" value="Pentatricopeptide repeat-containing protein"/>
    <property type="match status" value="1"/>
</dbReference>
<dbReference type="Proteomes" id="UP001154282">
    <property type="component" value="Unassembled WGS sequence"/>
</dbReference>
<protein>
    <recommendedName>
        <fullName evidence="2">thymidine kinase</fullName>
        <ecNumber evidence="2">2.7.1.21</ecNumber>
    </recommendedName>
</protein>
<dbReference type="PANTHER" id="PTHR47926:SF347">
    <property type="entry name" value="PENTATRICOPEPTIDE REPEAT-CONTAINING PROTEIN"/>
    <property type="match status" value="1"/>
</dbReference>
<evidence type="ECO:0000256" key="11">
    <source>
        <dbReference type="ARBA" id="ARBA00025704"/>
    </source>
</evidence>
<dbReference type="Pfam" id="PF20431">
    <property type="entry name" value="E_motif"/>
    <property type="match status" value="1"/>
</dbReference>
<dbReference type="GO" id="GO:0005524">
    <property type="term" value="F:ATP binding"/>
    <property type="evidence" value="ECO:0007669"/>
    <property type="project" value="UniProtKB-KW"/>
</dbReference>
<dbReference type="SUPFAM" id="SSF52540">
    <property type="entry name" value="P-loop containing nucleoside triphosphate hydrolases"/>
    <property type="match status" value="1"/>
</dbReference>
<dbReference type="PROSITE" id="PS00603">
    <property type="entry name" value="TK_CELLULAR_TYPE"/>
    <property type="match status" value="1"/>
</dbReference>
<evidence type="ECO:0000256" key="9">
    <source>
        <dbReference type="ARBA" id="ARBA00022833"/>
    </source>
</evidence>
<dbReference type="InterPro" id="IPR046960">
    <property type="entry name" value="PPR_At4g14850-like_plant"/>
</dbReference>
<evidence type="ECO:0000256" key="4">
    <source>
        <dbReference type="ARBA" id="ARBA00022679"/>
    </source>
</evidence>
<dbReference type="Pfam" id="PF00265">
    <property type="entry name" value="TK"/>
    <property type="match status" value="2"/>
</dbReference>
<evidence type="ECO:0000256" key="10">
    <source>
        <dbReference type="ARBA" id="ARBA00022840"/>
    </source>
</evidence>
<dbReference type="InterPro" id="IPR002885">
    <property type="entry name" value="PPR_rpt"/>
</dbReference>
<comment type="caution">
    <text evidence="15">The sequence shown here is derived from an EMBL/GenBank/DDBJ whole genome shotgun (WGS) entry which is preliminary data.</text>
</comment>
<keyword evidence="8" id="KW-0418">Kinase</keyword>
<keyword evidence="9" id="KW-0862">Zinc</keyword>
<feature type="repeat" description="PPR" evidence="14">
    <location>
        <begin position="200"/>
        <end position="234"/>
    </location>
</feature>
<evidence type="ECO:0000256" key="3">
    <source>
        <dbReference type="ARBA" id="ARBA00022634"/>
    </source>
</evidence>
<accession>A0AAV0GNM8</accession>
<dbReference type="GO" id="GO:0003723">
    <property type="term" value="F:RNA binding"/>
    <property type="evidence" value="ECO:0007669"/>
    <property type="project" value="InterPro"/>
</dbReference>
<evidence type="ECO:0000256" key="2">
    <source>
        <dbReference type="ARBA" id="ARBA00012118"/>
    </source>
</evidence>
<dbReference type="PANTHER" id="PTHR47926">
    <property type="entry name" value="PENTATRICOPEPTIDE REPEAT-CONTAINING PROTEIN"/>
    <property type="match status" value="1"/>
</dbReference>
<evidence type="ECO:0000256" key="14">
    <source>
        <dbReference type="PROSITE-ProRule" id="PRU00708"/>
    </source>
</evidence>
<dbReference type="SUPFAM" id="SSF57716">
    <property type="entry name" value="Glucocorticoid receptor-like (DNA-binding domain)"/>
    <property type="match status" value="1"/>
</dbReference>
<dbReference type="InterPro" id="IPR020633">
    <property type="entry name" value="Thymidine_kinase_CS"/>
</dbReference>
<dbReference type="GO" id="GO:0046872">
    <property type="term" value="F:metal ion binding"/>
    <property type="evidence" value="ECO:0007669"/>
    <property type="project" value="UniProtKB-KW"/>
</dbReference>
<evidence type="ECO:0000313" key="15">
    <source>
        <dbReference type="EMBL" id="CAI0374351.1"/>
    </source>
</evidence>
<keyword evidence="5" id="KW-0479">Metal-binding</keyword>
<keyword evidence="6" id="KW-0677">Repeat</keyword>
<dbReference type="EC" id="2.7.1.21" evidence="2"/>
<dbReference type="EMBL" id="CAMGYJ010000002">
    <property type="protein sequence ID" value="CAI0374351.1"/>
    <property type="molecule type" value="Genomic_DNA"/>
</dbReference>
<feature type="repeat" description="PPR" evidence="14">
    <location>
        <begin position="301"/>
        <end position="335"/>
    </location>
</feature>
<dbReference type="GO" id="GO:0071897">
    <property type="term" value="P:DNA biosynthetic process"/>
    <property type="evidence" value="ECO:0007669"/>
    <property type="project" value="UniProtKB-KW"/>
</dbReference>
<feature type="repeat" description="PPR" evidence="14">
    <location>
        <begin position="336"/>
        <end position="370"/>
    </location>
</feature>
<keyword evidence="4" id="KW-0808">Transferase</keyword>
<evidence type="ECO:0000256" key="7">
    <source>
        <dbReference type="ARBA" id="ARBA00022741"/>
    </source>
</evidence>
<dbReference type="GO" id="GO:0006950">
    <property type="term" value="P:response to stress"/>
    <property type="evidence" value="ECO:0007669"/>
    <property type="project" value="UniProtKB-ARBA"/>
</dbReference>
<evidence type="ECO:0000256" key="1">
    <source>
        <dbReference type="ARBA" id="ARBA00007587"/>
    </source>
</evidence>
<keyword evidence="3" id="KW-0237">DNA synthesis</keyword>
<dbReference type="AlphaFoldDB" id="A0AAV0GNM8"/>
<evidence type="ECO:0000256" key="13">
    <source>
        <dbReference type="ARBA" id="ARBA00060693"/>
    </source>
</evidence>
<dbReference type="Pfam" id="PF13041">
    <property type="entry name" value="PPR_2"/>
    <property type="match status" value="2"/>
</dbReference>
<dbReference type="GO" id="GO:0004797">
    <property type="term" value="F:thymidine kinase activity"/>
    <property type="evidence" value="ECO:0007669"/>
    <property type="project" value="UniProtKB-EC"/>
</dbReference>
<evidence type="ECO:0000313" key="16">
    <source>
        <dbReference type="Proteomes" id="UP001154282"/>
    </source>
</evidence>
<reference evidence="15" key="1">
    <citation type="submission" date="2022-08" db="EMBL/GenBank/DDBJ databases">
        <authorList>
            <person name="Gutierrez-Valencia J."/>
        </authorList>
    </citation>
    <scope>NUCLEOTIDE SEQUENCE</scope>
</reference>
<gene>
    <name evidence="15" type="ORF">LITE_LOCUS161</name>
</gene>
<keyword evidence="16" id="KW-1185">Reference proteome</keyword>
<keyword evidence="10" id="KW-0067">ATP-binding</keyword>
<evidence type="ECO:0000256" key="5">
    <source>
        <dbReference type="ARBA" id="ARBA00022723"/>
    </source>
</evidence>
<dbReference type="NCBIfam" id="TIGR00756">
    <property type="entry name" value="PPR"/>
    <property type="match status" value="3"/>
</dbReference>
<dbReference type="FunFam" id="1.25.40.10:FF:000344">
    <property type="entry name" value="Pentatricopeptide repeat-containing protein"/>
    <property type="match status" value="1"/>
</dbReference>
<dbReference type="FunFam" id="3.40.50.300:FF:000948">
    <property type="entry name" value="Thymidine kinase"/>
    <property type="match status" value="1"/>
</dbReference>
<dbReference type="Gene3D" id="3.30.60.20">
    <property type="match status" value="1"/>
</dbReference>
<sequence>MFAVSRMKALFPLQISLPVAPAFPNAAAFFSAAPKSTLFFNFPAVIQFPASPSLRPIMGSSGPASSRVQNRNFWPAGAAGDSTASYPSGEIHVIVGPMFAGKTTSLLRRIQSESENGRLNEAVSLLWSTESAVGDQTYSLMLQECILTSRYKIGRRIHSQMIIVGYLPTEYLKTKLLILYAKSGDLRTSLVFFDSLIDKTLISWNAMISGCVQNGLEQEGLSLYSDMRQNGLTPDQYTFSSLFRACGTLALLELGKQAHSILIKCKVKDNVVVSSALIDMYFKCSDLADGQKVFNETSNRNVVTWTSLISGYGQHGRVEEVLELFRMMKEEGFQPNYITFLAVLSACSHGGLIHQGWDYFSSMKDYGIEPRGKHYAAMVDLLGRAGKLQEAYDFVLSSPLKDHSATWGALLGACRIHGDTDLASIAARKFFELEPGNAGKYVVLSNAYANRGFWDRVKEIRGVMKELDIMKEPAYSWIEIQGEVHLFLTRDKSHRKSEEIESLVSEMTSVLKDAVCDLEIDEQSVAVVKSDKDTRYGLDSIVTHDGLKLPCWSLPKLSMFRQSLGVDAYNQLDVIGIDEAQFFGDLYDFCREAADQDGKTVIVAGLDGDYMRRSFGAVLDIIPLADSVTKLTARCELCGKRAFFTLRKTDETMVELIAGADVYMPVCRQHYVSGQAVVEATRAVVEESSEKVQIG</sequence>
<organism evidence="15 16">
    <name type="scientific">Linum tenue</name>
    <dbReference type="NCBI Taxonomy" id="586396"/>
    <lineage>
        <taxon>Eukaryota</taxon>
        <taxon>Viridiplantae</taxon>
        <taxon>Streptophyta</taxon>
        <taxon>Embryophyta</taxon>
        <taxon>Tracheophyta</taxon>
        <taxon>Spermatophyta</taxon>
        <taxon>Magnoliopsida</taxon>
        <taxon>eudicotyledons</taxon>
        <taxon>Gunneridae</taxon>
        <taxon>Pentapetalae</taxon>
        <taxon>rosids</taxon>
        <taxon>fabids</taxon>
        <taxon>Malpighiales</taxon>
        <taxon>Linaceae</taxon>
        <taxon>Linum</taxon>
    </lineage>
</organism>
<dbReference type="Gene3D" id="1.25.40.10">
    <property type="entry name" value="Tetratricopeptide repeat domain"/>
    <property type="match status" value="2"/>
</dbReference>
<dbReference type="GO" id="GO:0042802">
    <property type="term" value="F:identical protein binding"/>
    <property type="evidence" value="ECO:0007669"/>
    <property type="project" value="UniProtKB-ARBA"/>
</dbReference>
<keyword evidence="7" id="KW-0547">Nucleotide-binding</keyword>
<dbReference type="InterPro" id="IPR011990">
    <property type="entry name" value="TPR-like_helical_dom_sf"/>
</dbReference>
<comment type="catalytic activity">
    <reaction evidence="12">
        <text>thymidine + ATP = dTMP + ADP + H(+)</text>
        <dbReference type="Rhea" id="RHEA:19129"/>
        <dbReference type="ChEBI" id="CHEBI:15378"/>
        <dbReference type="ChEBI" id="CHEBI:17748"/>
        <dbReference type="ChEBI" id="CHEBI:30616"/>
        <dbReference type="ChEBI" id="CHEBI:63528"/>
        <dbReference type="ChEBI" id="CHEBI:456216"/>
        <dbReference type="EC" id="2.7.1.21"/>
    </reaction>
</comment>
<comment type="pathway">
    <text evidence="13">Pyrimidine metabolism.</text>
</comment>
<dbReference type="PROSITE" id="PS51375">
    <property type="entry name" value="PPR"/>
    <property type="match status" value="3"/>
</dbReference>
<dbReference type="InterPro" id="IPR001267">
    <property type="entry name" value="Thymidine_kinase"/>
</dbReference>
<dbReference type="InterPro" id="IPR046848">
    <property type="entry name" value="E_motif"/>
</dbReference>
<proteinExistence type="inferred from homology"/>
<comment type="similarity">
    <text evidence="1">Belongs to the thymidine kinase family.</text>
</comment>
<dbReference type="Gene3D" id="3.40.50.300">
    <property type="entry name" value="P-loop containing nucleotide triphosphate hydrolases"/>
    <property type="match status" value="1"/>
</dbReference>
<dbReference type="GO" id="GO:0009451">
    <property type="term" value="P:RNA modification"/>
    <property type="evidence" value="ECO:0007669"/>
    <property type="project" value="InterPro"/>
</dbReference>
<evidence type="ECO:0000256" key="12">
    <source>
        <dbReference type="ARBA" id="ARBA00048254"/>
    </source>
</evidence>
<name>A0AAV0GNM8_9ROSI</name>
<evidence type="ECO:0000256" key="6">
    <source>
        <dbReference type="ARBA" id="ARBA00022737"/>
    </source>
</evidence>
<evidence type="ECO:0000256" key="8">
    <source>
        <dbReference type="ARBA" id="ARBA00022777"/>
    </source>
</evidence>
<dbReference type="FunFam" id="3.30.60.20:FF:000051">
    <property type="entry name" value="Thymidine kinase"/>
    <property type="match status" value="1"/>
</dbReference>
<comment type="pathway">
    <text evidence="11">Purine metabolism.</text>
</comment>
<dbReference type="InterPro" id="IPR027417">
    <property type="entry name" value="P-loop_NTPase"/>
</dbReference>